<evidence type="ECO:0000313" key="3">
    <source>
        <dbReference type="Proteomes" id="UP000001542"/>
    </source>
</evidence>
<feature type="repeat" description="ANK" evidence="1">
    <location>
        <begin position="12"/>
        <end position="45"/>
    </location>
</feature>
<sequence length="58" mass="6658">MNSASVSEKSDDGFTALHFIAKKKYCTESTEFLISQGVKINEKDGKNTLPELFFMMWY</sequence>
<dbReference type="InterPro" id="IPR036770">
    <property type="entry name" value="Ankyrin_rpt-contain_sf"/>
</dbReference>
<dbReference type="SUPFAM" id="SSF48403">
    <property type="entry name" value="Ankyrin repeat"/>
    <property type="match status" value="1"/>
</dbReference>
<dbReference type="VEuPathDB" id="TrichDB:TVAG_198950"/>
<proteinExistence type="predicted"/>
<keyword evidence="3" id="KW-1185">Reference proteome</keyword>
<dbReference type="EMBL" id="DS113190">
    <property type="protein sequence ID" value="EAY21456.1"/>
    <property type="molecule type" value="Genomic_DNA"/>
</dbReference>
<dbReference type="KEGG" id="tva:5467004"/>
<dbReference type="RefSeq" id="XP_001582442.1">
    <property type="nucleotide sequence ID" value="XM_001582392.1"/>
</dbReference>
<dbReference type="Proteomes" id="UP000001542">
    <property type="component" value="Unassembled WGS sequence"/>
</dbReference>
<dbReference type="VEuPathDB" id="TrichDB:TVAGG3_0999410"/>
<gene>
    <name evidence="2" type="ORF">TVAG_198950</name>
</gene>
<reference evidence="2" key="1">
    <citation type="submission" date="2006-10" db="EMBL/GenBank/DDBJ databases">
        <authorList>
            <person name="Amadeo P."/>
            <person name="Zhao Q."/>
            <person name="Wortman J."/>
            <person name="Fraser-Liggett C."/>
            <person name="Carlton J."/>
        </authorList>
    </citation>
    <scope>NUCLEOTIDE SEQUENCE</scope>
    <source>
        <strain evidence="2">G3</strain>
    </source>
</reference>
<reference evidence="2" key="2">
    <citation type="journal article" date="2007" name="Science">
        <title>Draft genome sequence of the sexually transmitted pathogen Trichomonas vaginalis.</title>
        <authorList>
            <person name="Carlton J.M."/>
            <person name="Hirt R.P."/>
            <person name="Silva J.C."/>
            <person name="Delcher A.L."/>
            <person name="Schatz M."/>
            <person name="Zhao Q."/>
            <person name="Wortman J.R."/>
            <person name="Bidwell S.L."/>
            <person name="Alsmark U.C.M."/>
            <person name="Besteiro S."/>
            <person name="Sicheritz-Ponten T."/>
            <person name="Noel C.J."/>
            <person name="Dacks J.B."/>
            <person name="Foster P.G."/>
            <person name="Simillion C."/>
            <person name="Van de Peer Y."/>
            <person name="Miranda-Saavedra D."/>
            <person name="Barton G.J."/>
            <person name="Westrop G.D."/>
            <person name="Mueller S."/>
            <person name="Dessi D."/>
            <person name="Fiori P.L."/>
            <person name="Ren Q."/>
            <person name="Paulsen I."/>
            <person name="Zhang H."/>
            <person name="Bastida-Corcuera F.D."/>
            <person name="Simoes-Barbosa A."/>
            <person name="Brown M.T."/>
            <person name="Hayes R.D."/>
            <person name="Mukherjee M."/>
            <person name="Okumura C.Y."/>
            <person name="Schneider R."/>
            <person name="Smith A.J."/>
            <person name="Vanacova S."/>
            <person name="Villalvazo M."/>
            <person name="Haas B.J."/>
            <person name="Pertea M."/>
            <person name="Feldblyum T.V."/>
            <person name="Utterback T.R."/>
            <person name="Shu C.L."/>
            <person name="Osoegawa K."/>
            <person name="de Jong P.J."/>
            <person name="Hrdy I."/>
            <person name="Horvathova L."/>
            <person name="Zubacova Z."/>
            <person name="Dolezal P."/>
            <person name="Malik S.B."/>
            <person name="Logsdon J.M. Jr."/>
            <person name="Henze K."/>
            <person name="Gupta A."/>
            <person name="Wang C.C."/>
            <person name="Dunne R.L."/>
            <person name="Upcroft J.A."/>
            <person name="Upcroft P."/>
            <person name="White O."/>
            <person name="Salzberg S.L."/>
            <person name="Tang P."/>
            <person name="Chiu C.-H."/>
            <person name="Lee Y.-S."/>
            <person name="Embley T.M."/>
            <person name="Coombs G.H."/>
            <person name="Mottram J.C."/>
            <person name="Tachezy J."/>
            <person name="Fraser-Liggett C.M."/>
            <person name="Johnson P.J."/>
        </authorList>
    </citation>
    <scope>NUCLEOTIDE SEQUENCE [LARGE SCALE GENOMIC DNA]</scope>
    <source>
        <strain evidence="2">G3</strain>
    </source>
</reference>
<organism evidence="2 3">
    <name type="scientific">Trichomonas vaginalis (strain ATCC PRA-98 / G3)</name>
    <dbReference type="NCBI Taxonomy" id="412133"/>
    <lineage>
        <taxon>Eukaryota</taxon>
        <taxon>Metamonada</taxon>
        <taxon>Parabasalia</taxon>
        <taxon>Trichomonadida</taxon>
        <taxon>Trichomonadidae</taxon>
        <taxon>Trichomonas</taxon>
    </lineage>
</organism>
<dbReference type="InParanoid" id="A2DDT0"/>
<dbReference type="Gene3D" id="1.25.40.20">
    <property type="entry name" value="Ankyrin repeat-containing domain"/>
    <property type="match status" value="1"/>
</dbReference>
<dbReference type="InterPro" id="IPR002110">
    <property type="entry name" value="Ankyrin_rpt"/>
</dbReference>
<accession>A2DDT0</accession>
<name>A2DDT0_TRIV3</name>
<evidence type="ECO:0000313" key="2">
    <source>
        <dbReference type="EMBL" id="EAY21456.1"/>
    </source>
</evidence>
<dbReference type="PROSITE" id="PS50088">
    <property type="entry name" value="ANK_REPEAT"/>
    <property type="match status" value="1"/>
</dbReference>
<protein>
    <submittedName>
        <fullName evidence="2">Uncharacterized protein</fullName>
    </submittedName>
</protein>
<evidence type="ECO:0000256" key="1">
    <source>
        <dbReference type="PROSITE-ProRule" id="PRU00023"/>
    </source>
</evidence>
<dbReference type="SMR" id="A2DDT0"/>
<dbReference type="AlphaFoldDB" id="A2DDT0"/>
<keyword evidence="1" id="KW-0040">ANK repeat</keyword>